<keyword evidence="4" id="KW-0547">Nucleotide-binding</keyword>
<dbReference type="GO" id="GO:0006269">
    <property type="term" value="P:DNA replication, synthesis of primer"/>
    <property type="evidence" value="ECO:0007669"/>
    <property type="project" value="UniProtKB-KW"/>
</dbReference>
<dbReference type="OrthoDB" id="1004698at2"/>
<evidence type="ECO:0000256" key="3">
    <source>
        <dbReference type="ARBA" id="ARBA00022705"/>
    </source>
</evidence>
<dbReference type="GO" id="GO:0005829">
    <property type="term" value="C:cytosol"/>
    <property type="evidence" value="ECO:0007669"/>
    <property type="project" value="TreeGrafter"/>
</dbReference>
<dbReference type="GO" id="GO:0005524">
    <property type="term" value="F:ATP binding"/>
    <property type="evidence" value="ECO:0007669"/>
    <property type="project" value="UniProtKB-KW"/>
</dbReference>
<keyword evidence="15" id="KW-1185">Reference proteome</keyword>
<evidence type="ECO:0000256" key="6">
    <source>
        <dbReference type="ARBA" id="ARBA00022806"/>
    </source>
</evidence>
<dbReference type="InterPro" id="IPR027417">
    <property type="entry name" value="P-loop_NTPase"/>
</dbReference>
<protein>
    <recommendedName>
        <fullName evidence="10">DNA 5'-3' helicase</fullName>
        <ecNumber evidence="10">5.6.2.3</ecNumber>
    </recommendedName>
</protein>
<dbReference type="PROSITE" id="PS51199">
    <property type="entry name" value="SF4_HELICASE"/>
    <property type="match status" value="1"/>
</dbReference>
<dbReference type="GO" id="GO:0043139">
    <property type="term" value="F:5'-3' DNA helicase activity"/>
    <property type="evidence" value="ECO:0007669"/>
    <property type="project" value="UniProtKB-EC"/>
</dbReference>
<dbReference type="InterPro" id="IPR007693">
    <property type="entry name" value="DNA_helicase_DnaB-like_N"/>
</dbReference>
<dbReference type="InterPro" id="IPR016136">
    <property type="entry name" value="DNA_helicase_N/primase_C"/>
</dbReference>
<dbReference type="Pfam" id="PF03796">
    <property type="entry name" value="DnaB_C"/>
    <property type="match status" value="1"/>
</dbReference>
<dbReference type="Pfam" id="PF00772">
    <property type="entry name" value="DnaB"/>
    <property type="match status" value="1"/>
</dbReference>
<evidence type="ECO:0000256" key="2">
    <source>
        <dbReference type="ARBA" id="ARBA00022515"/>
    </source>
</evidence>
<organism evidence="14 15">
    <name type="scientific">Bacteroides luti</name>
    <dbReference type="NCBI Taxonomy" id="1297750"/>
    <lineage>
        <taxon>Bacteria</taxon>
        <taxon>Pseudomonadati</taxon>
        <taxon>Bacteroidota</taxon>
        <taxon>Bacteroidia</taxon>
        <taxon>Bacteroidales</taxon>
        <taxon>Bacteroidaceae</taxon>
        <taxon>Bacteroides</taxon>
    </lineage>
</organism>
<accession>A0A1M4SES4</accession>
<comment type="similarity">
    <text evidence="1">Belongs to the helicase family. DnaB subfamily.</text>
</comment>
<dbReference type="CDD" id="cd00984">
    <property type="entry name" value="DnaB_C"/>
    <property type="match status" value="1"/>
</dbReference>
<dbReference type="Proteomes" id="UP000184509">
    <property type="component" value="Unassembled WGS sequence"/>
</dbReference>
<comment type="catalytic activity">
    <reaction evidence="11">
        <text>ATP + H2O = ADP + phosphate + H(+)</text>
        <dbReference type="Rhea" id="RHEA:13065"/>
        <dbReference type="ChEBI" id="CHEBI:15377"/>
        <dbReference type="ChEBI" id="CHEBI:15378"/>
        <dbReference type="ChEBI" id="CHEBI:30616"/>
        <dbReference type="ChEBI" id="CHEBI:43474"/>
        <dbReference type="ChEBI" id="CHEBI:456216"/>
        <dbReference type="EC" id="5.6.2.3"/>
    </reaction>
</comment>
<dbReference type="STRING" id="1297750.SAMN05444405_10180"/>
<name>A0A1M4SES4_9BACE</name>
<keyword evidence="5" id="KW-0378">Hydrolase</keyword>
<dbReference type="SUPFAM" id="SSF48024">
    <property type="entry name" value="N-terminal domain of DnaB helicase"/>
    <property type="match status" value="1"/>
</dbReference>
<dbReference type="PANTHER" id="PTHR30153:SF2">
    <property type="entry name" value="REPLICATIVE DNA HELICASE"/>
    <property type="match status" value="1"/>
</dbReference>
<dbReference type="SUPFAM" id="SSF52540">
    <property type="entry name" value="P-loop containing nucleoside triphosphate hydrolases"/>
    <property type="match status" value="1"/>
</dbReference>
<evidence type="ECO:0000256" key="10">
    <source>
        <dbReference type="ARBA" id="ARBA00044969"/>
    </source>
</evidence>
<evidence type="ECO:0000313" key="15">
    <source>
        <dbReference type="Proteomes" id="UP000184509"/>
    </source>
</evidence>
<evidence type="ECO:0000256" key="11">
    <source>
        <dbReference type="ARBA" id="ARBA00048954"/>
    </source>
</evidence>
<evidence type="ECO:0000256" key="5">
    <source>
        <dbReference type="ARBA" id="ARBA00022801"/>
    </source>
</evidence>
<keyword evidence="6 14" id="KW-0347">Helicase</keyword>
<evidence type="ECO:0000313" key="14">
    <source>
        <dbReference type="EMBL" id="SHE30662.1"/>
    </source>
</evidence>
<keyword evidence="7" id="KW-0067">ATP-binding</keyword>
<dbReference type="Gene3D" id="3.40.50.300">
    <property type="entry name" value="P-loop containing nucleotide triphosphate hydrolases"/>
    <property type="match status" value="1"/>
</dbReference>
<dbReference type="RefSeq" id="WP_073398546.1">
    <property type="nucleotide sequence ID" value="NZ_FQTV01000001.1"/>
</dbReference>
<dbReference type="GO" id="GO:0016787">
    <property type="term" value="F:hydrolase activity"/>
    <property type="evidence" value="ECO:0007669"/>
    <property type="project" value="UniProtKB-KW"/>
</dbReference>
<dbReference type="Gene3D" id="1.10.860.10">
    <property type="entry name" value="DNAb Helicase, Chain A"/>
    <property type="match status" value="1"/>
</dbReference>
<proteinExistence type="inferred from homology"/>
<dbReference type="GO" id="GO:1990077">
    <property type="term" value="C:primosome complex"/>
    <property type="evidence" value="ECO:0007669"/>
    <property type="project" value="UniProtKB-KW"/>
</dbReference>
<keyword evidence="9" id="KW-0413">Isomerase</keyword>
<evidence type="ECO:0000259" key="13">
    <source>
        <dbReference type="PROSITE" id="PS51199"/>
    </source>
</evidence>
<feature type="region of interest" description="Disordered" evidence="12">
    <location>
        <begin position="460"/>
        <end position="483"/>
    </location>
</feature>
<dbReference type="InterPro" id="IPR007694">
    <property type="entry name" value="DNA_helicase_DnaB-like_C"/>
</dbReference>
<gene>
    <name evidence="14" type="ORF">SAMN05444405_10180</name>
</gene>
<dbReference type="AlphaFoldDB" id="A0A1M4SES4"/>
<keyword evidence="3" id="KW-0235">DNA replication</keyword>
<dbReference type="EMBL" id="FQTV01000001">
    <property type="protein sequence ID" value="SHE30662.1"/>
    <property type="molecule type" value="Genomic_DNA"/>
</dbReference>
<dbReference type="GO" id="GO:0003677">
    <property type="term" value="F:DNA binding"/>
    <property type="evidence" value="ECO:0007669"/>
    <property type="project" value="UniProtKB-KW"/>
</dbReference>
<dbReference type="InterPro" id="IPR036185">
    <property type="entry name" value="DNA_heli_DnaB-like_N_sf"/>
</dbReference>
<feature type="domain" description="SF4 helicase" evidence="13">
    <location>
        <begin position="178"/>
        <end position="451"/>
    </location>
</feature>
<evidence type="ECO:0000256" key="9">
    <source>
        <dbReference type="ARBA" id="ARBA00023235"/>
    </source>
</evidence>
<dbReference type="PANTHER" id="PTHR30153">
    <property type="entry name" value="REPLICATIVE DNA HELICASE DNAB"/>
    <property type="match status" value="1"/>
</dbReference>
<evidence type="ECO:0000256" key="12">
    <source>
        <dbReference type="SAM" id="MobiDB-lite"/>
    </source>
</evidence>
<sequence length="483" mass="54018">MNKNINMPFALDYEEAILGALLLETKAMPIASQYLRPEMFYDDKHQQIYSAIEGMFNEGRSIDIITVTEELKRRGKLEEVGGPFAIVQLSSRVASSAHLETHSQTLKDYFIRRELIKGLSDSLSKAVDLTFYTEDVICNTQQMLDEIGKDSSWTRSLREMDVLMKDTVNLAAIRRDQSKDGVTGIPTGIKALDELTAGWQNGDLNIIAARPSVGKTMVALFLAKVAAQAGFNALFCSIEMQGEKLGDRLILLESDINPQDWRTGQTGTEEWIAAQETARELARLPMRIDDNPSMSMDYIRAEARLLKSKGKCDIVFIDYLQLSDMRTGDKGFRNREQDVAIATRKAKMIAKELDCPVILLSQLNRDAETRPGKRPQLADLRESGAIEQDADLVLLLYRPAMGGMATDKDSGYPTDGLGILIAAKHRNGQTGNVYFSHNKSMTKIEDYVPVMEQLVRNSNKKNVAQTQEPEKQPLPEIGNLFTK</sequence>
<evidence type="ECO:0000256" key="8">
    <source>
        <dbReference type="ARBA" id="ARBA00023125"/>
    </source>
</evidence>
<evidence type="ECO:0000256" key="4">
    <source>
        <dbReference type="ARBA" id="ARBA00022741"/>
    </source>
</evidence>
<evidence type="ECO:0000256" key="1">
    <source>
        <dbReference type="ARBA" id="ARBA00008428"/>
    </source>
</evidence>
<reference evidence="14 15" key="1">
    <citation type="submission" date="2016-11" db="EMBL/GenBank/DDBJ databases">
        <authorList>
            <person name="Jaros S."/>
            <person name="Januszkiewicz K."/>
            <person name="Wedrychowicz H."/>
        </authorList>
    </citation>
    <scope>NUCLEOTIDE SEQUENCE [LARGE SCALE GENOMIC DNA]</scope>
    <source>
        <strain evidence="14 15">DSM 26991</strain>
    </source>
</reference>
<keyword evidence="8" id="KW-0238">DNA-binding</keyword>
<keyword evidence="2" id="KW-0639">Primosome</keyword>
<evidence type="ECO:0000256" key="7">
    <source>
        <dbReference type="ARBA" id="ARBA00022840"/>
    </source>
</evidence>
<dbReference type="EC" id="5.6.2.3" evidence="10"/>